<dbReference type="Pfam" id="PF03748">
    <property type="entry name" value="FliL"/>
    <property type="match status" value="1"/>
</dbReference>
<dbReference type="RefSeq" id="WP_145063527.1">
    <property type="nucleotide sequence ID" value="NZ_CP036263.1"/>
</dbReference>
<dbReference type="GO" id="GO:0009425">
    <property type="term" value="C:bacterial-type flagellum basal body"/>
    <property type="evidence" value="ECO:0007669"/>
    <property type="project" value="InterPro"/>
</dbReference>
<keyword evidence="9 10" id="KW-0472">Membrane</keyword>
<evidence type="ECO:0000256" key="3">
    <source>
        <dbReference type="ARBA" id="ARBA00008281"/>
    </source>
</evidence>
<evidence type="ECO:0000256" key="10">
    <source>
        <dbReference type="RuleBase" id="RU364125"/>
    </source>
</evidence>
<evidence type="ECO:0000256" key="2">
    <source>
        <dbReference type="ARBA" id="ARBA00004162"/>
    </source>
</evidence>
<dbReference type="InterPro" id="IPR005503">
    <property type="entry name" value="FliL"/>
</dbReference>
<evidence type="ECO:0000256" key="8">
    <source>
        <dbReference type="ARBA" id="ARBA00022989"/>
    </source>
</evidence>
<evidence type="ECO:0000256" key="4">
    <source>
        <dbReference type="ARBA" id="ARBA00022475"/>
    </source>
</evidence>
<organism evidence="11 12">
    <name type="scientific">Adhaeretor mobilis</name>
    <dbReference type="NCBI Taxonomy" id="1930276"/>
    <lineage>
        <taxon>Bacteria</taxon>
        <taxon>Pseudomonadati</taxon>
        <taxon>Planctomycetota</taxon>
        <taxon>Planctomycetia</taxon>
        <taxon>Pirellulales</taxon>
        <taxon>Lacipirellulaceae</taxon>
        <taxon>Adhaeretor</taxon>
    </lineage>
</organism>
<evidence type="ECO:0000313" key="12">
    <source>
        <dbReference type="Proteomes" id="UP000319852"/>
    </source>
</evidence>
<proteinExistence type="inferred from homology"/>
<evidence type="ECO:0000256" key="6">
    <source>
        <dbReference type="ARBA" id="ARBA00022692"/>
    </source>
</evidence>
<gene>
    <name evidence="11" type="ORF">HG15A2_47230</name>
</gene>
<dbReference type="PROSITE" id="PS51257">
    <property type="entry name" value="PROKAR_LIPOPROTEIN"/>
    <property type="match status" value="1"/>
</dbReference>
<keyword evidence="6" id="KW-0812">Transmembrane</keyword>
<dbReference type="OrthoDB" id="279167at2"/>
<evidence type="ECO:0000256" key="5">
    <source>
        <dbReference type="ARBA" id="ARBA00022500"/>
    </source>
</evidence>
<evidence type="ECO:0000313" key="11">
    <source>
        <dbReference type="EMBL" id="QDT01381.1"/>
    </source>
</evidence>
<accession>A0A517N2M5</accession>
<keyword evidence="7 10" id="KW-0283">Flagellar rotation</keyword>
<comment type="subcellular location">
    <subcellularLocation>
        <location evidence="2">Cell membrane</location>
        <topology evidence="2">Single-pass membrane protein</topology>
    </subcellularLocation>
</comment>
<comment type="function">
    <text evidence="1 10">Controls the rotational direction of flagella during chemotaxis.</text>
</comment>
<dbReference type="GO" id="GO:0006935">
    <property type="term" value="P:chemotaxis"/>
    <property type="evidence" value="ECO:0007669"/>
    <property type="project" value="UniProtKB-KW"/>
</dbReference>
<dbReference type="GO" id="GO:0071973">
    <property type="term" value="P:bacterial-type flagellum-dependent cell motility"/>
    <property type="evidence" value="ECO:0007669"/>
    <property type="project" value="InterPro"/>
</dbReference>
<dbReference type="Proteomes" id="UP000319852">
    <property type="component" value="Chromosome"/>
</dbReference>
<dbReference type="AlphaFoldDB" id="A0A517N2M5"/>
<keyword evidence="5 10" id="KW-0145">Chemotaxis</keyword>
<dbReference type="KEGG" id="amob:HG15A2_47230"/>
<comment type="similarity">
    <text evidence="3 10">Belongs to the FliL family.</text>
</comment>
<evidence type="ECO:0000256" key="7">
    <source>
        <dbReference type="ARBA" id="ARBA00022779"/>
    </source>
</evidence>
<dbReference type="EMBL" id="CP036263">
    <property type="protein sequence ID" value="QDT01381.1"/>
    <property type="molecule type" value="Genomic_DNA"/>
</dbReference>
<protein>
    <recommendedName>
        <fullName evidence="10">Flagellar protein FliL</fullName>
    </recommendedName>
</protein>
<reference evidence="11 12" key="1">
    <citation type="submission" date="2019-02" db="EMBL/GenBank/DDBJ databases">
        <title>Deep-cultivation of Planctomycetes and their phenomic and genomic characterization uncovers novel biology.</title>
        <authorList>
            <person name="Wiegand S."/>
            <person name="Jogler M."/>
            <person name="Boedeker C."/>
            <person name="Pinto D."/>
            <person name="Vollmers J."/>
            <person name="Rivas-Marin E."/>
            <person name="Kohn T."/>
            <person name="Peeters S.H."/>
            <person name="Heuer A."/>
            <person name="Rast P."/>
            <person name="Oberbeckmann S."/>
            <person name="Bunk B."/>
            <person name="Jeske O."/>
            <person name="Meyerdierks A."/>
            <person name="Storesund J.E."/>
            <person name="Kallscheuer N."/>
            <person name="Luecker S."/>
            <person name="Lage O.M."/>
            <person name="Pohl T."/>
            <person name="Merkel B.J."/>
            <person name="Hornburger P."/>
            <person name="Mueller R.-W."/>
            <person name="Bruemmer F."/>
            <person name="Labrenz M."/>
            <person name="Spormann A.M."/>
            <person name="Op den Camp H."/>
            <person name="Overmann J."/>
            <person name="Amann R."/>
            <person name="Jetten M.S.M."/>
            <person name="Mascher T."/>
            <person name="Medema M.H."/>
            <person name="Devos D.P."/>
            <person name="Kaster A.-K."/>
            <person name="Ovreas L."/>
            <person name="Rohde M."/>
            <person name="Galperin M.Y."/>
            <person name="Jogler C."/>
        </authorList>
    </citation>
    <scope>NUCLEOTIDE SEQUENCE [LARGE SCALE GENOMIC DNA]</scope>
    <source>
        <strain evidence="11 12">HG15A2</strain>
    </source>
</reference>
<keyword evidence="4 10" id="KW-1003">Cell membrane</keyword>
<keyword evidence="8" id="KW-1133">Transmembrane helix</keyword>
<dbReference type="GO" id="GO:0005886">
    <property type="term" value="C:plasma membrane"/>
    <property type="evidence" value="ECO:0007669"/>
    <property type="project" value="UniProtKB-SubCell"/>
</dbReference>
<name>A0A517N2M5_9BACT</name>
<evidence type="ECO:0000256" key="9">
    <source>
        <dbReference type="ARBA" id="ARBA00023136"/>
    </source>
</evidence>
<sequence>MSNSSNKHRSQRLLPLLALPLLIGCVDADALISQRRAAAAGMRLEEVDLGKFHISLPPHGPDGQSGVVNFHAFVQVTNRNLKEVQTTVEEHRPRLRHQMLMAVRNFSAEDLTAPELASLRKKLVDAVNEPFDEPLAQTAGFYSVKFFPL</sequence>
<keyword evidence="12" id="KW-1185">Reference proteome</keyword>
<evidence type="ECO:0000256" key="1">
    <source>
        <dbReference type="ARBA" id="ARBA00002254"/>
    </source>
</evidence>